<evidence type="ECO:0000256" key="1">
    <source>
        <dbReference type="SAM" id="MobiDB-lite"/>
    </source>
</evidence>
<comment type="caution">
    <text evidence="3">The sequence shown here is derived from an EMBL/GenBank/DDBJ whole genome shotgun (WGS) entry which is preliminary data.</text>
</comment>
<dbReference type="InterPro" id="IPR003615">
    <property type="entry name" value="HNH_nuc"/>
</dbReference>
<evidence type="ECO:0000259" key="2">
    <source>
        <dbReference type="Pfam" id="PF01844"/>
    </source>
</evidence>
<protein>
    <submittedName>
        <fullName evidence="3">HNH endonuclease signature motif containing protein</fullName>
    </submittedName>
</protein>
<dbReference type="InterPro" id="IPR002711">
    <property type="entry name" value="HNH"/>
</dbReference>
<dbReference type="GO" id="GO:0008270">
    <property type="term" value="F:zinc ion binding"/>
    <property type="evidence" value="ECO:0007669"/>
    <property type="project" value="InterPro"/>
</dbReference>
<evidence type="ECO:0000313" key="3">
    <source>
        <dbReference type="EMBL" id="MDV7010812.1"/>
    </source>
</evidence>
<dbReference type="CDD" id="cd00085">
    <property type="entry name" value="HNHc"/>
    <property type="match status" value="1"/>
</dbReference>
<gene>
    <name evidence="3" type="ORF">R4F53_00625</name>
</gene>
<feature type="compositionally biased region" description="Basic and acidic residues" evidence="1">
    <location>
        <begin position="88"/>
        <end position="97"/>
    </location>
</feature>
<dbReference type="Proteomes" id="UP001187143">
    <property type="component" value="Unassembled WGS sequence"/>
</dbReference>
<dbReference type="Pfam" id="PF01844">
    <property type="entry name" value="HNH"/>
    <property type="match status" value="1"/>
</dbReference>
<feature type="region of interest" description="Disordered" evidence="1">
    <location>
        <begin position="74"/>
        <end position="97"/>
    </location>
</feature>
<name>A0AAE4UAP0_MYCIT</name>
<organism evidence="3 4">
    <name type="scientific">Mycobacterium intracellulare</name>
    <dbReference type="NCBI Taxonomy" id="1767"/>
    <lineage>
        <taxon>Bacteria</taxon>
        <taxon>Bacillati</taxon>
        <taxon>Actinomycetota</taxon>
        <taxon>Actinomycetes</taxon>
        <taxon>Mycobacteriales</taxon>
        <taxon>Mycobacteriaceae</taxon>
        <taxon>Mycobacterium</taxon>
        <taxon>Mycobacterium avium complex (MAC)</taxon>
    </lineage>
</organism>
<keyword evidence="3" id="KW-0255">Endonuclease</keyword>
<dbReference type="GO" id="GO:0004519">
    <property type="term" value="F:endonuclease activity"/>
    <property type="evidence" value="ECO:0007669"/>
    <property type="project" value="UniProtKB-KW"/>
</dbReference>
<dbReference type="GO" id="GO:0003676">
    <property type="term" value="F:nucleic acid binding"/>
    <property type="evidence" value="ECO:0007669"/>
    <property type="project" value="InterPro"/>
</dbReference>
<evidence type="ECO:0000313" key="4">
    <source>
        <dbReference type="Proteomes" id="UP001187143"/>
    </source>
</evidence>
<dbReference type="RefSeq" id="WP_317727121.1">
    <property type="nucleotide sequence ID" value="NZ_JAWLLC010000002.1"/>
</dbReference>
<accession>A0AAE4UAP0</accession>
<dbReference type="EMBL" id="JAWLLD010000001">
    <property type="protein sequence ID" value="MDV7010812.1"/>
    <property type="molecule type" value="Genomic_DNA"/>
</dbReference>
<sequence length="97" mass="11049">MWASTSRRHAELPANWPVIHDQVLREAGWLCEIGWSGCLVEATEVDHKKRGNDHSRSNLQAACSWCHGQKSSAEGVAQRRKLKAQRSRPTERHPGRR</sequence>
<keyword evidence="3" id="KW-0540">Nuclease</keyword>
<reference evidence="3" key="1">
    <citation type="submission" date="2023-10" db="EMBL/GenBank/DDBJ databases">
        <title>Characterization and genome sequence of Mycobacterium intracellulare ABSURDO, a novel pathogenic isolate with three colony morphotypes that vary in growth and acid-fastness.</title>
        <authorList>
            <person name="Jude B.A."/>
            <person name="Robinson R.T."/>
        </authorList>
    </citation>
    <scope>NUCLEOTIDE SEQUENCE</scope>
    <source>
        <strain evidence="3">ABSURDO Component B</strain>
    </source>
</reference>
<feature type="domain" description="HNH" evidence="2">
    <location>
        <begin position="42"/>
        <end position="72"/>
    </location>
</feature>
<keyword evidence="3" id="KW-0378">Hydrolase</keyword>
<dbReference type="AlphaFoldDB" id="A0AAE4UAP0"/>
<proteinExistence type="predicted"/>
<dbReference type="Gene3D" id="1.10.30.50">
    <property type="match status" value="1"/>
</dbReference>